<keyword evidence="1" id="KW-0812">Transmembrane</keyword>
<feature type="transmembrane region" description="Helical" evidence="1">
    <location>
        <begin position="454"/>
        <end position="477"/>
    </location>
</feature>
<feature type="domain" description="Beta-lactamase-related" evidence="3">
    <location>
        <begin position="56"/>
        <end position="355"/>
    </location>
</feature>
<feature type="transmembrane region" description="Helical" evidence="1">
    <location>
        <begin position="530"/>
        <end position="551"/>
    </location>
</feature>
<feature type="transmembrane region" description="Helical" evidence="1">
    <location>
        <begin position="563"/>
        <end position="585"/>
    </location>
</feature>
<keyword evidence="4" id="KW-0378">Hydrolase</keyword>
<dbReference type="Gene3D" id="3.40.710.10">
    <property type="entry name" value="DD-peptidase/beta-lactamase superfamily"/>
    <property type="match status" value="1"/>
</dbReference>
<proteinExistence type="predicted"/>
<protein>
    <submittedName>
        <fullName evidence="4">Class A beta-lactamase-related serine hydrolase</fullName>
    </submittedName>
</protein>
<gene>
    <name evidence="4" type="ORF">EII39_06025</name>
</gene>
<evidence type="ECO:0000256" key="1">
    <source>
        <dbReference type="SAM" id="Phobius"/>
    </source>
</evidence>
<dbReference type="PANTHER" id="PTHR46825:SF9">
    <property type="entry name" value="BETA-LACTAMASE-RELATED DOMAIN-CONTAINING PROTEIN"/>
    <property type="match status" value="1"/>
</dbReference>
<keyword evidence="1" id="KW-1133">Transmembrane helix</keyword>
<comment type="caution">
    <text evidence="4">The sequence shown here is derived from an EMBL/GenBank/DDBJ whole genome shotgun (WGS) entry which is preliminary data.</text>
</comment>
<keyword evidence="2" id="KW-0732">Signal</keyword>
<evidence type="ECO:0000313" key="5">
    <source>
        <dbReference type="Proteomes" id="UP000277597"/>
    </source>
</evidence>
<reference evidence="4 5" key="1">
    <citation type="submission" date="2018-11" db="EMBL/GenBank/DDBJ databases">
        <title>Genomes From Bacteria Associated with the Canine Oral Cavity: a Test Case for Automated Genome-Based Taxonomic Assignment.</title>
        <authorList>
            <person name="Coil D.A."/>
            <person name="Jospin G."/>
            <person name="Darling A.E."/>
            <person name="Wallis C."/>
            <person name="Davis I.J."/>
            <person name="Harris S."/>
            <person name="Eisen J.A."/>
            <person name="Holcombe L.J."/>
            <person name="O'Flynn C."/>
        </authorList>
    </citation>
    <scope>NUCLEOTIDE SEQUENCE [LARGE SCALE GENOMIC DNA]</scope>
    <source>
        <strain evidence="4 5">OH953</strain>
    </source>
</reference>
<accession>A0A3P1S7U7</accession>
<organism evidence="4 5">
    <name type="scientific">Streptococcus sanguinis</name>
    <dbReference type="NCBI Taxonomy" id="1305"/>
    <lineage>
        <taxon>Bacteria</taxon>
        <taxon>Bacillati</taxon>
        <taxon>Bacillota</taxon>
        <taxon>Bacilli</taxon>
        <taxon>Lactobacillales</taxon>
        <taxon>Streptococcaceae</taxon>
        <taxon>Streptococcus</taxon>
    </lineage>
</organism>
<evidence type="ECO:0000259" key="3">
    <source>
        <dbReference type="Pfam" id="PF00144"/>
    </source>
</evidence>
<dbReference type="PANTHER" id="PTHR46825">
    <property type="entry name" value="D-ALANYL-D-ALANINE-CARBOXYPEPTIDASE/ENDOPEPTIDASE AMPH"/>
    <property type="match status" value="1"/>
</dbReference>
<dbReference type="EMBL" id="RQZI01000005">
    <property type="protein sequence ID" value="RRC92292.1"/>
    <property type="molecule type" value="Genomic_DNA"/>
</dbReference>
<dbReference type="InterPro" id="IPR012338">
    <property type="entry name" value="Beta-lactam/transpept-like"/>
</dbReference>
<dbReference type="Proteomes" id="UP000277597">
    <property type="component" value="Unassembled WGS sequence"/>
</dbReference>
<dbReference type="InterPro" id="IPR001466">
    <property type="entry name" value="Beta-lactam-related"/>
</dbReference>
<keyword evidence="1" id="KW-0472">Membrane</keyword>
<dbReference type="SUPFAM" id="SSF56601">
    <property type="entry name" value="beta-lactamase/transpeptidase-like"/>
    <property type="match status" value="1"/>
</dbReference>
<name>A0A3P1S7U7_STRSA</name>
<sequence length="592" mass="67446">MKKLLLFICSLLPILCIIIPSPVLSDSKTLPTGDSYEQIGQKIEDFYKKNEKTSAAMETAVFDTNGTIYRGNFGYIDKEKQTKADDSTIFEWGSITKLTVWISVMQLWEEGKIDLETDIKNYLPKDFLKHLNFDKPITMLDLMNHQAGFDEQNTYLKGDKSIEELMKTRQPNQVFEPGTTTAYSNFGTGLAAYIVERISGQSFSDYAHEHIFKPLEMEKTAILPDLSDNAYVYEKHKEVKSYDANGNYKKDSDFELSLYPVGRATGTLDDLQKFAQALLKKKELFKHPDTWKTLYTASSTYPGTDIPLNAHGFWYQEYGVRVIGHGGNSGGFSSYILLDLESGIGQVIMTNQFQEKIYNYKMPELVFGPKKSPNKQSYAKFHPGYYRSARTFNSGPFSFLRTVPGYTYYINEKADAAQLNGDFWVASESQGQEKITRAYGDALRQSNWDLIKDYGMLLLAGLAILFSAISLLTNAGIDLYRLILKKSQKKTSLAWKIWIYLTNAAILSIPFNLFNIFTKLMNAADADYNWNFITLAILALLLAIGSLYPFYLKNKEKWSKSKLFITSIASLSSLIMVANILYWSLYQWWAAY</sequence>
<feature type="chain" id="PRO_5018209927" evidence="2">
    <location>
        <begin position="26"/>
        <end position="592"/>
    </location>
</feature>
<evidence type="ECO:0000256" key="2">
    <source>
        <dbReference type="SAM" id="SignalP"/>
    </source>
</evidence>
<feature type="signal peptide" evidence="2">
    <location>
        <begin position="1"/>
        <end position="25"/>
    </location>
</feature>
<dbReference type="AlphaFoldDB" id="A0A3P1S7U7"/>
<evidence type="ECO:0000313" key="4">
    <source>
        <dbReference type="EMBL" id="RRC92292.1"/>
    </source>
</evidence>
<dbReference type="RefSeq" id="WP_049542317.1">
    <property type="nucleotide sequence ID" value="NZ_RQZI01000005.1"/>
</dbReference>
<dbReference type="InterPro" id="IPR050491">
    <property type="entry name" value="AmpC-like"/>
</dbReference>
<dbReference type="GO" id="GO:0016787">
    <property type="term" value="F:hydrolase activity"/>
    <property type="evidence" value="ECO:0007669"/>
    <property type="project" value="UniProtKB-KW"/>
</dbReference>
<feature type="transmembrane region" description="Helical" evidence="1">
    <location>
        <begin position="497"/>
        <end position="518"/>
    </location>
</feature>
<dbReference type="Pfam" id="PF00144">
    <property type="entry name" value="Beta-lactamase"/>
    <property type="match status" value="1"/>
</dbReference>